<evidence type="ECO:0000313" key="4">
    <source>
        <dbReference type="EMBL" id="MFD2521438.1"/>
    </source>
</evidence>
<dbReference type="RefSeq" id="WP_340236869.1">
    <property type="nucleotide sequence ID" value="NZ_JBBEWC010000007.1"/>
</dbReference>
<dbReference type="PROSITE" id="PS51257">
    <property type="entry name" value="PROKAR_LIPOPROTEIN"/>
    <property type="match status" value="1"/>
</dbReference>
<dbReference type="SUPFAM" id="SSF81296">
    <property type="entry name" value="E set domains"/>
    <property type="match status" value="2"/>
</dbReference>
<dbReference type="Gene3D" id="2.60.120.260">
    <property type="entry name" value="Galactose-binding domain-like"/>
    <property type="match status" value="1"/>
</dbReference>
<dbReference type="InterPro" id="IPR002909">
    <property type="entry name" value="IPT_dom"/>
</dbReference>
<reference evidence="5" key="1">
    <citation type="journal article" date="2019" name="Int. J. Syst. Evol. Microbiol.">
        <title>The Global Catalogue of Microorganisms (GCM) 10K type strain sequencing project: providing services to taxonomists for standard genome sequencing and annotation.</title>
        <authorList>
            <consortium name="The Broad Institute Genomics Platform"/>
            <consortium name="The Broad Institute Genome Sequencing Center for Infectious Disease"/>
            <person name="Wu L."/>
            <person name="Ma J."/>
        </authorList>
    </citation>
    <scope>NUCLEOTIDE SEQUENCE [LARGE SCALE GENOMIC DNA]</scope>
    <source>
        <strain evidence="5">KCTC 52344</strain>
    </source>
</reference>
<keyword evidence="2" id="KW-0732">Signal</keyword>
<evidence type="ECO:0000256" key="1">
    <source>
        <dbReference type="SAM" id="MobiDB-lite"/>
    </source>
</evidence>
<feature type="signal peptide" evidence="2">
    <location>
        <begin position="1"/>
        <end position="26"/>
    </location>
</feature>
<proteinExistence type="predicted"/>
<accession>A0ABW5J6N7</accession>
<dbReference type="Proteomes" id="UP001597510">
    <property type="component" value="Unassembled WGS sequence"/>
</dbReference>
<gene>
    <name evidence="4" type="ORF">ACFSR2_11110</name>
</gene>
<evidence type="ECO:0000259" key="3">
    <source>
        <dbReference type="Pfam" id="PF01833"/>
    </source>
</evidence>
<feature type="domain" description="IPT/TIG" evidence="3">
    <location>
        <begin position="126"/>
        <end position="197"/>
    </location>
</feature>
<feature type="chain" id="PRO_5047109249" evidence="2">
    <location>
        <begin position="27"/>
        <end position="359"/>
    </location>
</feature>
<feature type="region of interest" description="Disordered" evidence="1">
    <location>
        <begin position="29"/>
        <end position="53"/>
    </location>
</feature>
<sequence>MKKYQFKNIITLVCFALVLGFGVSSCTEDTDGRPQIGPGNPKSSGIKPDSAAGGTVLTLKGTGLGDMRSIVFEKNNVPAGFQPTLNTDEAIIFRVPEDASGGDQNIIFTNSAGAKLSVPFKVLAFPSVASVSNYNFTKDSEITIDGNNLDDVISVTLTGTTEQATIVSKTKKQLVVKMPASAVNSATLDIVNSTGLFKTTQEFVNLDKALKIFTEGYGEGFADGSWGDAGAISSAQFKSGTKSVGKNYQKGNWHLINFTNWYPSVPYSADYKYLSVWIKGASEDYSLYITTDASKAGFGNYVDSNKLNVKAGVWNYFKVRLADIDFWSAGKTLAQVGFRIQGPDKQDEVFYFDDVILVK</sequence>
<dbReference type="Gene3D" id="2.60.40.10">
    <property type="entry name" value="Immunoglobulins"/>
    <property type="match status" value="2"/>
</dbReference>
<dbReference type="InterPro" id="IPR013783">
    <property type="entry name" value="Ig-like_fold"/>
</dbReference>
<evidence type="ECO:0000256" key="2">
    <source>
        <dbReference type="SAM" id="SignalP"/>
    </source>
</evidence>
<comment type="caution">
    <text evidence="4">The sequence shown here is derived from an EMBL/GenBank/DDBJ whole genome shotgun (WGS) entry which is preliminary data.</text>
</comment>
<protein>
    <submittedName>
        <fullName evidence="4">IPT/TIG domain-containing protein</fullName>
    </submittedName>
</protein>
<dbReference type="InterPro" id="IPR014756">
    <property type="entry name" value="Ig_E-set"/>
</dbReference>
<keyword evidence="5" id="KW-1185">Reference proteome</keyword>
<dbReference type="Pfam" id="PF01833">
    <property type="entry name" value="TIG"/>
    <property type="match status" value="1"/>
</dbReference>
<dbReference type="CDD" id="cd00102">
    <property type="entry name" value="IPT"/>
    <property type="match status" value="1"/>
</dbReference>
<evidence type="ECO:0000313" key="5">
    <source>
        <dbReference type="Proteomes" id="UP001597510"/>
    </source>
</evidence>
<organism evidence="4 5">
    <name type="scientific">Emticicia soli</name>
    <dbReference type="NCBI Taxonomy" id="2027878"/>
    <lineage>
        <taxon>Bacteria</taxon>
        <taxon>Pseudomonadati</taxon>
        <taxon>Bacteroidota</taxon>
        <taxon>Cytophagia</taxon>
        <taxon>Cytophagales</taxon>
        <taxon>Leadbetterellaceae</taxon>
        <taxon>Emticicia</taxon>
    </lineage>
</organism>
<dbReference type="EMBL" id="JBHULC010000009">
    <property type="protein sequence ID" value="MFD2521438.1"/>
    <property type="molecule type" value="Genomic_DNA"/>
</dbReference>
<name>A0ABW5J6N7_9BACT</name>